<keyword evidence="1" id="KW-0732">Signal</keyword>
<evidence type="ECO:0000313" key="7">
    <source>
        <dbReference type="Proteomes" id="UP000583279"/>
    </source>
</evidence>
<dbReference type="Gene3D" id="2.60.40.1090">
    <property type="entry name" value="Fimbrial-type adhesion domain"/>
    <property type="match status" value="1"/>
</dbReference>
<evidence type="ECO:0000256" key="1">
    <source>
        <dbReference type="SAM" id="SignalP"/>
    </source>
</evidence>
<dbReference type="Proteomes" id="UP000535954">
    <property type="component" value="Unassembled WGS sequence"/>
</dbReference>
<dbReference type="GeneID" id="45732164"/>
<dbReference type="GO" id="GO:0009289">
    <property type="term" value="C:pilus"/>
    <property type="evidence" value="ECO:0007669"/>
    <property type="project" value="InterPro"/>
</dbReference>
<name>A0A7Y1LBI7_9PSED</name>
<protein>
    <recommendedName>
        <fullName evidence="2">Fimbrial adhesin MrpH C-terminal domain-containing protein</fullName>
    </recommendedName>
</protein>
<feature type="domain" description="Fimbrial adhesin MrpH C-terminal" evidence="2">
    <location>
        <begin position="172"/>
        <end position="278"/>
    </location>
</feature>
<evidence type="ECO:0000313" key="5">
    <source>
        <dbReference type="EMBL" id="NNA80205.1"/>
    </source>
</evidence>
<dbReference type="EMBL" id="JAAQYI010000008">
    <property type="protein sequence ID" value="NNA80205.1"/>
    <property type="molecule type" value="Genomic_DNA"/>
</dbReference>
<feature type="chain" id="PRO_5036215926" description="Fimbrial adhesin MrpH C-terminal domain-containing protein" evidence="1">
    <location>
        <begin position="28"/>
        <end position="281"/>
    </location>
</feature>
<dbReference type="RefSeq" id="WP_057710100.1">
    <property type="nucleotide sequence ID" value="NZ_JAAQYH010000001.1"/>
</dbReference>
<dbReference type="GO" id="GO:0007155">
    <property type="term" value="P:cell adhesion"/>
    <property type="evidence" value="ECO:0007669"/>
    <property type="project" value="InterPro"/>
</dbReference>
<evidence type="ECO:0000259" key="2">
    <source>
        <dbReference type="Pfam" id="PF24223"/>
    </source>
</evidence>
<feature type="signal peptide" evidence="1">
    <location>
        <begin position="1"/>
        <end position="27"/>
    </location>
</feature>
<dbReference type="EMBL" id="JAAQYH010000001">
    <property type="protein sequence ID" value="NNA71276.1"/>
    <property type="molecule type" value="Genomic_DNA"/>
</dbReference>
<dbReference type="InterPro" id="IPR057010">
    <property type="entry name" value="MrpH_C"/>
</dbReference>
<dbReference type="Pfam" id="PF24223">
    <property type="entry name" value="MrpH_C"/>
    <property type="match status" value="1"/>
</dbReference>
<reference evidence="6 7" key="1">
    <citation type="journal article" date="2020" name="Front. Microbiol.">
        <title>Genetic Organization of the aprX-lipA2 Operon Affects the Proteolytic Potential of Pseudomonas Species in Milk.</title>
        <authorList>
            <person name="Maier C."/>
            <person name="Huptas C."/>
            <person name="von Neubeck M."/>
            <person name="Scherer S."/>
            <person name="Wenning M."/>
            <person name="Lucking G."/>
        </authorList>
    </citation>
    <scope>NUCLEOTIDE SEQUENCE [LARGE SCALE GENOMIC DNA]</scope>
    <source>
        <strain evidence="3 7">WS 4997</strain>
        <strain evidence="5 8">WS 5404</strain>
        <strain evidence="4 6">WS 5405</strain>
    </source>
</reference>
<gene>
    <name evidence="4" type="ORF">HBO13_01305</name>
    <name evidence="3" type="ORF">HBO18_02165</name>
    <name evidence="5" type="ORF">HBO30_15870</name>
</gene>
<organism evidence="3 7">
    <name type="scientific">Pseudomonas lactis</name>
    <dbReference type="NCBI Taxonomy" id="1615674"/>
    <lineage>
        <taxon>Bacteria</taxon>
        <taxon>Pseudomonadati</taxon>
        <taxon>Pseudomonadota</taxon>
        <taxon>Gammaproteobacteria</taxon>
        <taxon>Pseudomonadales</taxon>
        <taxon>Pseudomonadaceae</taxon>
        <taxon>Pseudomonas</taxon>
    </lineage>
</organism>
<dbReference type="Proteomes" id="UP000583279">
    <property type="component" value="Unassembled WGS sequence"/>
</dbReference>
<evidence type="ECO:0000313" key="4">
    <source>
        <dbReference type="EMBL" id="NNA71276.1"/>
    </source>
</evidence>
<accession>A0A7Y1LBI7</accession>
<dbReference type="Proteomes" id="UP000586252">
    <property type="component" value="Unassembled WGS sequence"/>
</dbReference>
<dbReference type="AlphaFoldDB" id="A0A7Y1LBI7"/>
<evidence type="ECO:0000313" key="6">
    <source>
        <dbReference type="Proteomes" id="UP000535954"/>
    </source>
</evidence>
<dbReference type="InterPro" id="IPR036937">
    <property type="entry name" value="Adhesion_dom_fimbrial_sf"/>
</dbReference>
<sequence length="281" mass="30070">MNCLLIALRHCLVSCVLLFAVTGQAGAITITSTESRYESGGIRYYFTVDNWSIYDTTPSPCRSDNYGVDTCVVELAMRPNPANASTIGERYEWRVPVGRGKATMGDMLTTLNRYGFSIPFRGSVLVSKQSNVNSEMCLSFSVSTIGPAIGGVIGLFGPCTRVMPPILRCDISGDTTIDHKSLADTQLDGATASIQLTVHCKGTTSVTITTSISNYFGVKLRSDGSLYSRITVNGRDATYGTYQTVRDDEPTPVNITSTLITHGTVAPGSFSGSTVITISPP</sequence>
<dbReference type="EMBL" id="JAAQYK010000001">
    <property type="protein sequence ID" value="NNA42918.1"/>
    <property type="molecule type" value="Genomic_DNA"/>
</dbReference>
<comment type="caution">
    <text evidence="3">The sequence shown here is derived from an EMBL/GenBank/DDBJ whole genome shotgun (WGS) entry which is preliminary data.</text>
</comment>
<proteinExistence type="predicted"/>
<evidence type="ECO:0000313" key="3">
    <source>
        <dbReference type="EMBL" id="NNA42918.1"/>
    </source>
</evidence>
<evidence type="ECO:0000313" key="8">
    <source>
        <dbReference type="Proteomes" id="UP000586252"/>
    </source>
</evidence>